<evidence type="ECO:0000313" key="2">
    <source>
        <dbReference type="Proteomes" id="UP000324897"/>
    </source>
</evidence>
<protein>
    <submittedName>
        <fullName evidence="1">Uncharacterized protein</fullName>
    </submittedName>
</protein>
<sequence length="64" mass="6929">MRRDMGDAAKKLMLTLGSNVRGAVDAVSDLGVTNWTMECLRCDVVQLVSESLMRGRGTAPTRST</sequence>
<dbReference type="EMBL" id="RWGY01000921">
    <property type="protein sequence ID" value="TVT97932.1"/>
    <property type="molecule type" value="Genomic_DNA"/>
</dbReference>
<organism evidence="1 2">
    <name type="scientific">Eragrostis curvula</name>
    <name type="common">weeping love grass</name>
    <dbReference type="NCBI Taxonomy" id="38414"/>
    <lineage>
        <taxon>Eukaryota</taxon>
        <taxon>Viridiplantae</taxon>
        <taxon>Streptophyta</taxon>
        <taxon>Embryophyta</taxon>
        <taxon>Tracheophyta</taxon>
        <taxon>Spermatophyta</taxon>
        <taxon>Magnoliopsida</taxon>
        <taxon>Liliopsida</taxon>
        <taxon>Poales</taxon>
        <taxon>Poaceae</taxon>
        <taxon>PACMAD clade</taxon>
        <taxon>Chloridoideae</taxon>
        <taxon>Eragrostideae</taxon>
        <taxon>Eragrostidinae</taxon>
        <taxon>Eragrostis</taxon>
    </lineage>
</organism>
<keyword evidence="2" id="KW-1185">Reference proteome</keyword>
<feature type="non-terminal residue" evidence="1">
    <location>
        <position position="64"/>
    </location>
</feature>
<evidence type="ECO:0000313" key="1">
    <source>
        <dbReference type="EMBL" id="TVT97932.1"/>
    </source>
</evidence>
<accession>A0A5J9SGB4</accession>
<name>A0A5J9SGB4_9POAL</name>
<comment type="caution">
    <text evidence="1">The sequence shown here is derived from an EMBL/GenBank/DDBJ whole genome shotgun (WGS) entry which is preliminary data.</text>
</comment>
<gene>
    <name evidence="1" type="ORF">EJB05_56803</name>
</gene>
<dbReference type="AlphaFoldDB" id="A0A5J9SGB4"/>
<proteinExistence type="predicted"/>
<dbReference type="Gramene" id="TVT97932">
    <property type="protein sequence ID" value="TVT97932"/>
    <property type="gene ID" value="EJB05_56803"/>
</dbReference>
<reference evidence="1 2" key="1">
    <citation type="journal article" date="2019" name="Sci. Rep.">
        <title>A high-quality genome of Eragrostis curvula grass provides insights into Poaceae evolution and supports new strategies to enhance forage quality.</title>
        <authorList>
            <person name="Carballo J."/>
            <person name="Santos B.A.C.M."/>
            <person name="Zappacosta D."/>
            <person name="Garbus I."/>
            <person name="Selva J.P."/>
            <person name="Gallo C.A."/>
            <person name="Diaz A."/>
            <person name="Albertini E."/>
            <person name="Caccamo M."/>
            <person name="Echenique V."/>
        </authorList>
    </citation>
    <scope>NUCLEOTIDE SEQUENCE [LARGE SCALE GENOMIC DNA]</scope>
    <source>
        <strain evidence="2">cv. Victoria</strain>
        <tissue evidence="1">Leaf</tissue>
    </source>
</reference>
<feature type="non-terminal residue" evidence="1">
    <location>
        <position position="1"/>
    </location>
</feature>
<dbReference type="Proteomes" id="UP000324897">
    <property type="component" value="Unassembled WGS sequence"/>
</dbReference>